<organism evidence="1 2">
    <name type="scientific">Trifolium medium</name>
    <dbReference type="NCBI Taxonomy" id="97028"/>
    <lineage>
        <taxon>Eukaryota</taxon>
        <taxon>Viridiplantae</taxon>
        <taxon>Streptophyta</taxon>
        <taxon>Embryophyta</taxon>
        <taxon>Tracheophyta</taxon>
        <taxon>Spermatophyta</taxon>
        <taxon>Magnoliopsida</taxon>
        <taxon>eudicotyledons</taxon>
        <taxon>Gunneridae</taxon>
        <taxon>Pentapetalae</taxon>
        <taxon>rosids</taxon>
        <taxon>fabids</taxon>
        <taxon>Fabales</taxon>
        <taxon>Fabaceae</taxon>
        <taxon>Papilionoideae</taxon>
        <taxon>50 kb inversion clade</taxon>
        <taxon>NPAAA clade</taxon>
        <taxon>Hologalegina</taxon>
        <taxon>IRL clade</taxon>
        <taxon>Trifolieae</taxon>
        <taxon>Trifolium</taxon>
    </lineage>
</organism>
<evidence type="ECO:0000313" key="1">
    <source>
        <dbReference type="EMBL" id="MCI91362.1"/>
    </source>
</evidence>
<proteinExistence type="predicted"/>
<reference evidence="1 2" key="1">
    <citation type="journal article" date="2018" name="Front. Plant Sci.">
        <title>Red Clover (Trifolium pratense) and Zigzag Clover (T. medium) - A Picture of Genomic Similarities and Differences.</title>
        <authorList>
            <person name="Dluhosova J."/>
            <person name="Istvanek J."/>
            <person name="Nedelnik J."/>
            <person name="Repkova J."/>
        </authorList>
    </citation>
    <scope>NUCLEOTIDE SEQUENCE [LARGE SCALE GENOMIC DNA]</scope>
    <source>
        <strain evidence="2">cv. 10/8</strain>
        <tissue evidence="1">Leaf</tissue>
    </source>
</reference>
<keyword evidence="2" id="KW-1185">Reference proteome</keyword>
<name>A0A392VV78_9FABA</name>
<dbReference type="AlphaFoldDB" id="A0A392VV78"/>
<sequence>MKDSFDRADSINVDYATDPEAWIFRTLQYSQI</sequence>
<comment type="caution">
    <text evidence="1">The sequence shown here is derived from an EMBL/GenBank/DDBJ whole genome shotgun (WGS) entry which is preliminary data.</text>
</comment>
<protein>
    <submittedName>
        <fullName evidence="1">Uncharacterized protein</fullName>
    </submittedName>
</protein>
<dbReference type="EMBL" id="LXQA011269883">
    <property type="protein sequence ID" value="MCI91362.1"/>
    <property type="molecule type" value="Genomic_DNA"/>
</dbReference>
<evidence type="ECO:0000313" key="2">
    <source>
        <dbReference type="Proteomes" id="UP000265520"/>
    </source>
</evidence>
<dbReference type="Proteomes" id="UP000265520">
    <property type="component" value="Unassembled WGS sequence"/>
</dbReference>
<accession>A0A392VV78</accession>